<dbReference type="SUPFAM" id="SSF47576">
    <property type="entry name" value="Calponin-homology domain, CH-domain"/>
    <property type="match status" value="1"/>
</dbReference>
<name>A0A0J9S850_PLAVI</name>
<organism evidence="3 4">
    <name type="scientific">Plasmodium vivax India VII</name>
    <dbReference type="NCBI Taxonomy" id="1077284"/>
    <lineage>
        <taxon>Eukaryota</taxon>
        <taxon>Sar</taxon>
        <taxon>Alveolata</taxon>
        <taxon>Apicomplexa</taxon>
        <taxon>Aconoidasida</taxon>
        <taxon>Haemosporida</taxon>
        <taxon>Plasmodiidae</taxon>
        <taxon>Plasmodium</taxon>
        <taxon>Plasmodium (Plasmodium)</taxon>
    </lineage>
</organism>
<dbReference type="PANTHER" id="PTHR42180">
    <property type="entry name" value="HOMOLOGY DOMAIN-CONTAINING PROTEIN,PUTATIVE-RELATED"/>
    <property type="match status" value="1"/>
</dbReference>
<feature type="region of interest" description="Disordered" evidence="2">
    <location>
        <begin position="358"/>
        <end position="389"/>
    </location>
</feature>
<dbReference type="OrthoDB" id="2021149at2759"/>
<evidence type="ECO:0000313" key="3">
    <source>
        <dbReference type="EMBL" id="KMZ78884.1"/>
    </source>
</evidence>
<dbReference type="Proteomes" id="UP000053562">
    <property type="component" value="Unassembled WGS sequence"/>
</dbReference>
<feature type="compositionally biased region" description="Basic and acidic residues" evidence="2">
    <location>
        <begin position="1048"/>
        <end position="1070"/>
    </location>
</feature>
<feature type="region of interest" description="Disordered" evidence="2">
    <location>
        <begin position="1046"/>
        <end position="1070"/>
    </location>
</feature>
<dbReference type="PANTHER" id="PTHR42180:SF4">
    <property type="entry name" value="CALPONIN-HOMOLOGY (CH) DOMAIN-CONTAINING PROTEIN"/>
    <property type="match status" value="1"/>
</dbReference>
<feature type="compositionally biased region" description="Basic residues" evidence="2">
    <location>
        <begin position="565"/>
        <end position="574"/>
    </location>
</feature>
<keyword evidence="1" id="KW-0175">Coiled coil</keyword>
<evidence type="ECO:0000256" key="2">
    <source>
        <dbReference type="SAM" id="MobiDB-lite"/>
    </source>
</evidence>
<feature type="region of interest" description="Disordered" evidence="2">
    <location>
        <begin position="544"/>
        <end position="593"/>
    </location>
</feature>
<feature type="region of interest" description="Disordered" evidence="2">
    <location>
        <begin position="256"/>
        <end position="327"/>
    </location>
</feature>
<evidence type="ECO:0008006" key="5">
    <source>
        <dbReference type="Google" id="ProtNLM"/>
    </source>
</evidence>
<proteinExistence type="predicted"/>
<dbReference type="InterPro" id="IPR036872">
    <property type="entry name" value="CH_dom_sf"/>
</dbReference>
<feature type="coiled-coil region" evidence="1">
    <location>
        <begin position="850"/>
        <end position="883"/>
    </location>
</feature>
<reference evidence="3 4" key="1">
    <citation type="submission" date="2011-08" db="EMBL/GenBank/DDBJ databases">
        <title>The Genome Sequence of Plasmodium vivax India VII.</title>
        <authorList>
            <consortium name="The Broad Institute Genome Sequencing Platform"/>
            <consortium name="The Broad Institute Genome Sequencing Center for Infectious Disease"/>
            <person name="Neafsey D."/>
            <person name="Carlton J."/>
            <person name="Barnwell J."/>
            <person name="Collins W."/>
            <person name="Escalante A."/>
            <person name="Mullikin J."/>
            <person name="Saul A."/>
            <person name="Guigo R."/>
            <person name="Camara F."/>
            <person name="Young S.K."/>
            <person name="Zeng Q."/>
            <person name="Gargeya S."/>
            <person name="Fitzgerald M."/>
            <person name="Haas B."/>
            <person name="Abouelleil A."/>
            <person name="Alvarado L."/>
            <person name="Arachchi H.M."/>
            <person name="Berlin A."/>
            <person name="Brown A."/>
            <person name="Chapman S.B."/>
            <person name="Chen Z."/>
            <person name="Dunbar C."/>
            <person name="Freedman E."/>
            <person name="Gearin G."/>
            <person name="Gellesch M."/>
            <person name="Goldberg J."/>
            <person name="Griggs A."/>
            <person name="Gujja S."/>
            <person name="Heiman D."/>
            <person name="Howarth C."/>
            <person name="Larson L."/>
            <person name="Lui A."/>
            <person name="MacDonald P.J.P."/>
            <person name="Montmayeur A."/>
            <person name="Murphy C."/>
            <person name="Neiman D."/>
            <person name="Pearson M."/>
            <person name="Priest M."/>
            <person name="Roberts A."/>
            <person name="Saif S."/>
            <person name="Shea T."/>
            <person name="Shenoy N."/>
            <person name="Sisk P."/>
            <person name="Stolte C."/>
            <person name="Sykes S."/>
            <person name="Wortman J."/>
            <person name="Nusbaum C."/>
            <person name="Birren B."/>
        </authorList>
    </citation>
    <scope>NUCLEOTIDE SEQUENCE [LARGE SCALE GENOMIC DNA]</scope>
    <source>
        <strain evidence="3 4">India VII</strain>
    </source>
</reference>
<protein>
    <recommendedName>
        <fullName evidence="5">Calponin homology domain-containing protein</fullName>
    </recommendedName>
</protein>
<feature type="compositionally biased region" description="Polar residues" evidence="2">
    <location>
        <begin position="1322"/>
        <end position="1336"/>
    </location>
</feature>
<feature type="compositionally biased region" description="Basic and acidic residues" evidence="2">
    <location>
        <begin position="947"/>
        <end position="973"/>
    </location>
</feature>
<feature type="region of interest" description="Disordered" evidence="2">
    <location>
        <begin position="1312"/>
        <end position="1425"/>
    </location>
</feature>
<feature type="region of interest" description="Disordered" evidence="2">
    <location>
        <begin position="927"/>
        <end position="993"/>
    </location>
</feature>
<gene>
    <name evidence="3" type="ORF">PVIIG_00279</name>
</gene>
<feature type="compositionally biased region" description="Low complexity" evidence="2">
    <location>
        <begin position="1345"/>
        <end position="1368"/>
    </location>
</feature>
<evidence type="ECO:0000313" key="4">
    <source>
        <dbReference type="Proteomes" id="UP000053562"/>
    </source>
</evidence>
<dbReference type="Gene3D" id="1.10.418.10">
    <property type="entry name" value="Calponin-like domain"/>
    <property type="match status" value="1"/>
</dbReference>
<sequence>MEKNNAIGKEQLVCWVKKLLKRNHFHFGELKDGGVYVELLQCIWPQMVKRYEERYQHRGEYEEKEKTNWRVIHSTLKDLNIDSDFISYNQICEGHFSSCYQSLILLFFLHSLVKHHECDFVLAYPVTKRLTDFMSSEEPLNCLVRAGSVQLPQKFFKNVSNCFQVNNSTVMDGKRRDSPLEVEKPQNCVFARSAYQSHHSDFSNGLNNSHPHRVNEKKSTSLSSPELVPSSADGCAAKRDKSYTCRGDSLLSLVSGTSTATGSSGGGNHPRDTPERGSSTTGGAAYQGRAPPINSVDKKRTDETAIGEKPLNKEGSNEPPIRSNAPYSFDQMVTQPRSNFFKYFNKTDVGKSEILEKAPHEDRKSVSPEAPHLNVPPPPTTSSSSCADEHKPIRADVKETKVDASCQAENDPFFNFLLNHDSVENLKVTWNDEEKNVKGESFIWFLKTQVKMYKRELRLREEELELTSQMKKKEMEDLKMVHSVELAMLQEKHQAQIFYLKQQHLEGEAKMRKQFEAKISNMEEDLTLDLDVLHCQERGSLLGSLPGEEEEWAKGDEERSTSTQGHKHRPKHGCGRQYGGDATQGEDTPVDHDEEDANINRFLFDQVDVVSVLGGETPGGDHYRDDIPKKKKFLNFDYCLENGAVREAPKGAPEGEDHRAMYTETAAELTANTNSNIREAINKIRQLVSKKNMEHEINNKCLRGEMEILRNAVENFKSRRASESDLVKESAQVVSELLQSIDREQEGEEVPPKGWNIFTYVEKEQSKIYEMIKKGHNGPLKSDEVVKILDGSSLIRLLVRVVCALKLERVKRRLGGERATSKESERRSERRGEPGASCTFLPNDTPSNEIKTIEREMETAEHIKRVERKNKRLQCLNEYYKKRLGHLEVWNHALENLKSRCKQFYTESGTHAFTSGGEERALHECAVVPSGGPSDEASSSEQLSYERLSHERLSHERLSHERLSHERLSHERLSTTQLTPARLAPKSASTQPSAALPPFLWSPEFYLRSFAEENERDAELMRLLKLLGRCENEEDVLLFQSDTPVRCGRSDREEESSKRVEEDERQPHPDKLMLSVRPNEAWLKKKLTHNFWLMLGDIYSYRNVIVEACHYICQSNSMMSRYITTSEQKMREERRQFENACNGKDTVHRAEKYKWRQLIGTATFNRDLYKEKCMQLQRENQKEKKNLLHLTNLCYEQESVKYRNTILKLRQADHNYRVYKAREKKWVQLAKLLITELTNSSKGNQEEVKDAWLEIVAAEKEKEKKRGRKKKCLQVGDPNWESHIEEGTSNDACARVVAGTALLTPIGQNTKEAASLGGTDQGGENQLGKGSSTSCTRGHIGPHTRGGTTIRSSTTNRCSSNNRCGSNNLGAPSKGGRKSAHRGGSHNMHRQDSSMCKQASPTGWGAKRTSAEQDEGGSEPNRSRDYFTEGHADYYVKDFHTFLNDVQSSCVLNFSSASEADIWASEGGESGVESGRESGSDVRLATSKNAIQTAVQMANNNADHGVEAWETRLKQMAEESCAMFQRVLGMKEEEIKEWKKQTGHLEGELNEMKKQNQSQQNKYACLKEQQSDLVKRLGSLSDIISDLNDQMYQLKREKIDSENRSLTKQQHLHTLVRNYECTIKLIKSHLKKYPSVLYLVDTVTDEDKGVILELASAGEKYNAGESYKEGLSFSLQEDKHTHVKAKQNCVIKSVARETATNEGSQVWANLEEANMSIGGEDKSEGSPDFSLTDLMRDMGWDT</sequence>
<feature type="region of interest" description="Disordered" evidence="2">
    <location>
        <begin position="815"/>
        <end position="845"/>
    </location>
</feature>
<feature type="region of interest" description="Disordered" evidence="2">
    <location>
        <begin position="200"/>
        <end position="235"/>
    </location>
</feature>
<feature type="coiled-coil region" evidence="1">
    <location>
        <begin position="1535"/>
        <end position="1604"/>
    </location>
</feature>
<feature type="compositionally biased region" description="Basic and acidic residues" evidence="2">
    <location>
        <begin position="815"/>
        <end position="833"/>
    </location>
</feature>
<feature type="compositionally biased region" description="Polar residues" evidence="2">
    <location>
        <begin position="200"/>
        <end position="209"/>
    </location>
</feature>
<accession>A0A0J9S850</accession>
<evidence type="ECO:0000256" key="1">
    <source>
        <dbReference type="SAM" id="Coils"/>
    </source>
</evidence>
<feature type="compositionally biased region" description="Basic residues" evidence="2">
    <location>
        <begin position="1375"/>
        <end position="1388"/>
    </location>
</feature>
<feature type="coiled-coil region" evidence="1">
    <location>
        <begin position="1166"/>
        <end position="1193"/>
    </location>
</feature>
<dbReference type="EMBL" id="KQ234361">
    <property type="protein sequence ID" value="KMZ78884.1"/>
    <property type="molecule type" value="Genomic_DNA"/>
</dbReference>